<dbReference type="Pfam" id="PF13231">
    <property type="entry name" value="PMT_2"/>
    <property type="match status" value="1"/>
</dbReference>
<dbReference type="EC" id="2.4.1.-" evidence="1"/>
<feature type="transmembrane region" description="Helical" evidence="1">
    <location>
        <begin position="421"/>
        <end position="444"/>
    </location>
</feature>
<feature type="domain" description="Protein O-mannosyl-transferase C-terminal four TM" evidence="3">
    <location>
        <begin position="312"/>
        <end position="496"/>
    </location>
</feature>
<feature type="transmembrane region" description="Helical" evidence="1">
    <location>
        <begin position="136"/>
        <end position="156"/>
    </location>
</feature>
<evidence type="ECO:0000256" key="1">
    <source>
        <dbReference type="RuleBase" id="RU367007"/>
    </source>
</evidence>
<keyword evidence="1" id="KW-1003">Cell membrane</keyword>
<dbReference type="PANTHER" id="PTHR10050">
    <property type="entry name" value="DOLICHYL-PHOSPHATE-MANNOSE--PROTEIN MANNOSYLTRANSFERASE"/>
    <property type="match status" value="1"/>
</dbReference>
<keyword evidence="5" id="KW-1185">Reference proteome</keyword>
<protein>
    <recommendedName>
        <fullName evidence="1">Polyprenol-phosphate-mannose--protein mannosyltransferase</fullName>
        <ecNumber evidence="1">2.4.1.-</ecNumber>
    </recommendedName>
</protein>
<dbReference type="Proteomes" id="UP000622552">
    <property type="component" value="Unassembled WGS sequence"/>
</dbReference>
<proteinExistence type="inferred from homology"/>
<keyword evidence="1 4" id="KW-0808">Transferase</keyword>
<feature type="transmembrane region" description="Helical" evidence="1">
    <location>
        <begin position="111"/>
        <end position="129"/>
    </location>
</feature>
<dbReference type="EMBL" id="JADOUF010000001">
    <property type="protein sequence ID" value="MBG6139019.1"/>
    <property type="molecule type" value="Genomic_DNA"/>
</dbReference>
<dbReference type="Pfam" id="PF16192">
    <property type="entry name" value="PMT_4TMC"/>
    <property type="match status" value="1"/>
</dbReference>
<dbReference type="GO" id="GO:0004169">
    <property type="term" value="F:dolichyl-phosphate-mannose-protein mannosyltransferase activity"/>
    <property type="evidence" value="ECO:0007669"/>
    <property type="project" value="UniProtKB-UniRule"/>
</dbReference>
<evidence type="ECO:0000259" key="3">
    <source>
        <dbReference type="Pfam" id="PF16192"/>
    </source>
</evidence>
<comment type="pathway">
    <text evidence="1">Protein modification; protein glycosylation.</text>
</comment>
<feature type="transmembrane region" description="Helical" evidence="1">
    <location>
        <begin position="398"/>
        <end position="415"/>
    </location>
</feature>
<evidence type="ECO:0000313" key="4">
    <source>
        <dbReference type="EMBL" id="MBG6139019.1"/>
    </source>
</evidence>
<dbReference type="InterPro" id="IPR032421">
    <property type="entry name" value="PMT_4TMC"/>
</dbReference>
<reference evidence="4" key="1">
    <citation type="submission" date="2020-11" db="EMBL/GenBank/DDBJ databases">
        <title>Sequencing the genomes of 1000 actinobacteria strains.</title>
        <authorList>
            <person name="Klenk H.-P."/>
        </authorList>
    </citation>
    <scope>NUCLEOTIDE SEQUENCE</scope>
    <source>
        <strain evidence="4">DSM 45356</strain>
    </source>
</reference>
<feature type="transmembrane region" description="Helical" evidence="1">
    <location>
        <begin position="162"/>
        <end position="181"/>
    </location>
</feature>
<dbReference type="InterPro" id="IPR038731">
    <property type="entry name" value="RgtA/B/C-like"/>
</dbReference>
<dbReference type="PANTHER" id="PTHR10050:SF46">
    <property type="entry name" value="PROTEIN O-MANNOSYL-TRANSFERASE 2"/>
    <property type="match status" value="1"/>
</dbReference>
<comment type="similarity">
    <text evidence="1">Belongs to the glycosyltransferase 39 family.</text>
</comment>
<keyword evidence="1" id="KW-0328">Glycosyltransferase</keyword>
<feature type="transmembrane region" description="Helical" evidence="1">
    <location>
        <begin position="257"/>
        <end position="278"/>
    </location>
</feature>
<evidence type="ECO:0000259" key="2">
    <source>
        <dbReference type="Pfam" id="PF13231"/>
    </source>
</evidence>
<gene>
    <name evidence="4" type="ORF">IW245_005213</name>
</gene>
<dbReference type="UniPathway" id="UPA00378"/>
<keyword evidence="1" id="KW-0812">Transmembrane</keyword>
<name>A0A8J7GV19_9ACTN</name>
<keyword evidence="1" id="KW-0472">Membrane</keyword>
<comment type="function">
    <text evidence="1">Protein O-mannosyltransferase that catalyzes the transfer of a single mannose residue from a polyprenol phospho-mannosyl lipidic donor to the hydroxyl group of selected serine and threonine residues in acceptor proteins.</text>
</comment>
<organism evidence="4 5">
    <name type="scientific">Longispora fulva</name>
    <dbReference type="NCBI Taxonomy" id="619741"/>
    <lineage>
        <taxon>Bacteria</taxon>
        <taxon>Bacillati</taxon>
        <taxon>Actinomycetota</taxon>
        <taxon>Actinomycetes</taxon>
        <taxon>Micromonosporales</taxon>
        <taxon>Micromonosporaceae</taxon>
        <taxon>Longispora</taxon>
    </lineage>
</organism>
<dbReference type="InterPro" id="IPR027005">
    <property type="entry name" value="PMT-like"/>
</dbReference>
<feature type="transmembrane region" description="Helical" evidence="1">
    <location>
        <begin position="202"/>
        <end position="222"/>
    </location>
</feature>
<feature type="domain" description="Glycosyltransferase RgtA/B/C/D-like" evidence="2">
    <location>
        <begin position="91"/>
        <end position="191"/>
    </location>
</feature>
<feature type="transmembrane region" description="Helical" evidence="1">
    <location>
        <begin position="228"/>
        <end position="245"/>
    </location>
</feature>
<comment type="subcellular location">
    <subcellularLocation>
        <location evidence="1">Cell membrane</location>
    </subcellularLocation>
</comment>
<dbReference type="AlphaFoldDB" id="A0A8J7GV19"/>
<feature type="transmembrane region" description="Helical" evidence="1">
    <location>
        <begin position="31"/>
        <end position="50"/>
    </location>
</feature>
<dbReference type="GO" id="GO:0005886">
    <property type="term" value="C:plasma membrane"/>
    <property type="evidence" value="ECO:0007669"/>
    <property type="project" value="UniProtKB-SubCell"/>
</dbReference>
<evidence type="ECO:0000313" key="5">
    <source>
        <dbReference type="Proteomes" id="UP000622552"/>
    </source>
</evidence>
<feature type="transmembrane region" description="Helical" evidence="1">
    <location>
        <begin position="456"/>
        <end position="476"/>
    </location>
</feature>
<feature type="transmembrane region" description="Helical" evidence="1">
    <location>
        <begin position="374"/>
        <end position="391"/>
    </location>
</feature>
<keyword evidence="1" id="KW-1133">Transmembrane helix</keyword>
<sequence>MAVTETTPPADEQALPEAVRRRLTPLIPRDPISWVWTAAVALVAAVLRLVGLTTPRGKIFDEVYYATDAHSLLEHGFEWDDKNNSPAFVVHPPLGKWCIAIGEKLFGDDEFGWRIASVVAGVAAVVVITRLARRMFGSTVLGCAAGLLMTLDGFQFVLARTALLDIFLLTFVVASFACLVADRDQRRARWVAALEAGRKRPAFQIAWWRIGSAVLLGCALATKWSAVWFAVAFVIMIVCWEVSARRSGGEKQPLVEGLLSGIAWAATYTVVTMTVYVASWTGWLSSDNAYDRHWMASQGKSESDWPFVGALYNLYQYHRAALDFHTGLEASHPYQSWPMQWLLLSRPVAFHYSGDPGCGAAQCSSEVLLLGTPLLWWSFVPALLGVIYLGISRRDWRAWPIVAGGLLGIVPWLFFGNRTMFYFYAAPSEPFLILAVTFVLGAIVGSGAATATRRTVGAIVAGGYVGLVAICFAYFYPIYTGRLITYASWWARMWLGNHWV</sequence>
<comment type="caution">
    <text evidence="4">The sequence shown here is derived from an EMBL/GenBank/DDBJ whole genome shotgun (WGS) entry which is preliminary data.</text>
</comment>
<accession>A0A8J7GV19</accession>